<protein>
    <submittedName>
        <fullName evidence="2">Uncharacterized protein</fullName>
    </submittedName>
</protein>
<evidence type="ECO:0000313" key="3">
    <source>
        <dbReference type="Proteomes" id="UP000017396"/>
    </source>
</evidence>
<dbReference type="InterPro" id="IPR001680">
    <property type="entry name" value="WD40_rpt"/>
</dbReference>
<sequence>MSSPEVTQLLQQWCAGDPLASGSEDNTVRLWRFAEFVSTTCE</sequence>
<keyword evidence="3" id="KW-1185">Reference proteome</keyword>
<dbReference type="KEGG" id="glj:GKIL_1898"/>
<dbReference type="Proteomes" id="UP000017396">
    <property type="component" value="Chromosome"/>
</dbReference>
<dbReference type="HOGENOM" id="CLU_3252195_0_0_3"/>
<feature type="repeat" description="WD" evidence="1">
    <location>
        <begin position="19"/>
        <end position="31"/>
    </location>
</feature>
<evidence type="ECO:0000313" key="2">
    <source>
        <dbReference type="EMBL" id="AGY58144.1"/>
    </source>
</evidence>
<evidence type="ECO:0000256" key="1">
    <source>
        <dbReference type="PROSITE-ProRule" id="PRU00221"/>
    </source>
</evidence>
<dbReference type="STRING" id="1183438.GKIL_1898"/>
<dbReference type="AlphaFoldDB" id="U5QKJ4"/>
<proteinExistence type="predicted"/>
<name>U5QKJ4_GLOK1</name>
<organism evidence="2 3">
    <name type="scientific">Gloeobacter kilaueensis (strain ATCC BAA-2537 / CCAP 1431/1 / ULC 316 / JS1)</name>
    <dbReference type="NCBI Taxonomy" id="1183438"/>
    <lineage>
        <taxon>Bacteria</taxon>
        <taxon>Bacillati</taxon>
        <taxon>Cyanobacteriota</taxon>
        <taxon>Cyanophyceae</taxon>
        <taxon>Gloeobacterales</taxon>
        <taxon>Gloeobacteraceae</taxon>
        <taxon>Gloeobacter</taxon>
    </lineage>
</organism>
<keyword evidence="1" id="KW-0853">WD repeat</keyword>
<reference evidence="2 3" key="1">
    <citation type="journal article" date="2013" name="PLoS ONE">
        <title>Cultivation and Complete Genome Sequencing of Gloeobacter kilaueensis sp. nov., from a Lava Cave in Kilauea Caldera, Hawai'i.</title>
        <authorList>
            <person name="Saw J.H."/>
            <person name="Schatz M."/>
            <person name="Brown M.V."/>
            <person name="Kunkel D.D."/>
            <person name="Foster J.S."/>
            <person name="Shick H."/>
            <person name="Christensen S."/>
            <person name="Hou S."/>
            <person name="Wan X."/>
            <person name="Donachie S.P."/>
        </authorList>
    </citation>
    <scope>NUCLEOTIDE SEQUENCE [LARGE SCALE GENOMIC DNA]</scope>
    <source>
        <strain evidence="3">JS</strain>
    </source>
</reference>
<accession>U5QKJ4</accession>
<dbReference type="EMBL" id="CP003587">
    <property type="protein sequence ID" value="AGY58144.1"/>
    <property type="molecule type" value="Genomic_DNA"/>
</dbReference>
<dbReference type="PROSITE" id="PS50082">
    <property type="entry name" value="WD_REPEATS_2"/>
    <property type="match status" value="1"/>
</dbReference>
<gene>
    <name evidence="2" type="ORF">GKIL_1898</name>
</gene>